<sequence>MISFLGFSSYYREQLKEFAILAKSLYRICDKPKVFERKQERINAYEKIRKSLKEEPLLLIPDWNIPFKFYIDACGDGLRAALHQVQIIDEKTTEGPVYYISRQKKQTEARYGASQMERLCLVWALERLNYYLDSSVFELITDCNSVKSLLNMKAHNRNMLRWQIFIQE</sequence>
<protein>
    <recommendedName>
        <fullName evidence="7">Reverse transcriptase RNase H-like domain-containing protein</fullName>
    </recommendedName>
</protein>
<dbReference type="Pfam" id="PF17917">
    <property type="entry name" value="RT_RNaseH"/>
    <property type="match status" value="1"/>
</dbReference>
<dbReference type="AlphaFoldDB" id="A0A9Q3C4S4"/>
<dbReference type="InterPro" id="IPR043502">
    <property type="entry name" value="DNA/RNA_pol_sf"/>
</dbReference>
<proteinExistence type="predicted"/>
<dbReference type="GO" id="GO:0016787">
    <property type="term" value="F:hydrolase activity"/>
    <property type="evidence" value="ECO:0007669"/>
    <property type="project" value="UniProtKB-KW"/>
</dbReference>
<dbReference type="GO" id="GO:0003964">
    <property type="term" value="F:RNA-directed DNA polymerase activity"/>
    <property type="evidence" value="ECO:0007669"/>
    <property type="project" value="UniProtKB-KW"/>
</dbReference>
<dbReference type="InterPro" id="IPR043128">
    <property type="entry name" value="Rev_trsase/Diguanyl_cyclase"/>
</dbReference>
<evidence type="ECO:0000256" key="5">
    <source>
        <dbReference type="ARBA" id="ARBA00022801"/>
    </source>
</evidence>
<keyword evidence="4" id="KW-0255">Endonuclease</keyword>
<feature type="domain" description="Reverse transcriptase RNase H-like" evidence="7">
    <location>
        <begin position="63"/>
        <end position="168"/>
    </location>
</feature>
<accession>A0A9Q3C4S4</accession>
<reference evidence="8" key="1">
    <citation type="submission" date="2021-03" db="EMBL/GenBank/DDBJ databases">
        <title>Draft genome sequence of rust myrtle Austropuccinia psidii MF-1, a brazilian biotype.</title>
        <authorList>
            <person name="Quecine M.C."/>
            <person name="Pachon D.M.R."/>
            <person name="Bonatelli M.L."/>
            <person name="Correr F.H."/>
            <person name="Franceschini L.M."/>
            <person name="Leite T.F."/>
            <person name="Margarido G.R.A."/>
            <person name="Almeida C.A."/>
            <person name="Ferrarezi J.A."/>
            <person name="Labate C.A."/>
        </authorList>
    </citation>
    <scope>NUCLEOTIDE SEQUENCE</scope>
    <source>
        <strain evidence="8">MF-1</strain>
    </source>
</reference>
<evidence type="ECO:0000313" key="8">
    <source>
        <dbReference type="EMBL" id="MBW0476190.1"/>
    </source>
</evidence>
<dbReference type="Gene3D" id="3.30.70.270">
    <property type="match status" value="1"/>
</dbReference>
<comment type="caution">
    <text evidence="8">The sequence shown here is derived from an EMBL/GenBank/DDBJ whole genome shotgun (WGS) entry which is preliminary data.</text>
</comment>
<keyword evidence="9" id="KW-1185">Reference proteome</keyword>
<evidence type="ECO:0000256" key="4">
    <source>
        <dbReference type="ARBA" id="ARBA00022759"/>
    </source>
</evidence>
<dbReference type="InterPro" id="IPR041373">
    <property type="entry name" value="RT_RNaseH"/>
</dbReference>
<keyword evidence="1" id="KW-0808">Transferase</keyword>
<dbReference type="OrthoDB" id="5593162at2759"/>
<dbReference type="InterPro" id="IPR050951">
    <property type="entry name" value="Retrovirus_Pol_polyprotein"/>
</dbReference>
<dbReference type="SUPFAM" id="SSF56672">
    <property type="entry name" value="DNA/RNA polymerases"/>
    <property type="match status" value="1"/>
</dbReference>
<evidence type="ECO:0000256" key="1">
    <source>
        <dbReference type="ARBA" id="ARBA00022679"/>
    </source>
</evidence>
<organism evidence="8 9">
    <name type="scientific">Austropuccinia psidii MF-1</name>
    <dbReference type="NCBI Taxonomy" id="1389203"/>
    <lineage>
        <taxon>Eukaryota</taxon>
        <taxon>Fungi</taxon>
        <taxon>Dikarya</taxon>
        <taxon>Basidiomycota</taxon>
        <taxon>Pucciniomycotina</taxon>
        <taxon>Pucciniomycetes</taxon>
        <taxon>Pucciniales</taxon>
        <taxon>Sphaerophragmiaceae</taxon>
        <taxon>Austropuccinia</taxon>
    </lineage>
</organism>
<dbReference type="GO" id="GO:0004519">
    <property type="term" value="F:endonuclease activity"/>
    <property type="evidence" value="ECO:0007669"/>
    <property type="project" value="UniProtKB-KW"/>
</dbReference>
<dbReference type="PANTHER" id="PTHR37984:SF5">
    <property type="entry name" value="PROTEIN NYNRIN-LIKE"/>
    <property type="match status" value="1"/>
</dbReference>
<keyword evidence="3" id="KW-0540">Nuclease</keyword>
<evidence type="ECO:0000256" key="3">
    <source>
        <dbReference type="ARBA" id="ARBA00022722"/>
    </source>
</evidence>
<keyword evidence="2" id="KW-0548">Nucleotidyltransferase</keyword>
<dbReference type="PANTHER" id="PTHR37984">
    <property type="entry name" value="PROTEIN CBG26694"/>
    <property type="match status" value="1"/>
</dbReference>
<evidence type="ECO:0000259" key="7">
    <source>
        <dbReference type="Pfam" id="PF17917"/>
    </source>
</evidence>
<dbReference type="EMBL" id="AVOT02004377">
    <property type="protein sequence ID" value="MBW0476190.1"/>
    <property type="molecule type" value="Genomic_DNA"/>
</dbReference>
<dbReference type="Proteomes" id="UP000765509">
    <property type="component" value="Unassembled WGS sequence"/>
</dbReference>
<name>A0A9Q3C4S4_9BASI</name>
<gene>
    <name evidence="8" type="ORF">O181_015905</name>
</gene>
<evidence type="ECO:0000256" key="2">
    <source>
        <dbReference type="ARBA" id="ARBA00022695"/>
    </source>
</evidence>
<evidence type="ECO:0000256" key="6">
    <source>
        <dbReference type="ARBA" id="ARBA00022918"/>
    </source>
</evidence>
<keyword evidence="6" id="KW-0695">RNA-directed DNA polymerase</keyword>
<evidence type="ECO:0000313" key="9">
    <source>
        <dbReference type="Proteomes" id="UP000765509"/>
    </source>
</evidence>
<keyword evidence="5" id="KW-0378">Hydrolase</keyword>